<reference evidence="1" key="1">
    <citation type="submission" date="2018-05" db="EMBL/GenBank/DDBJ databases">
        <authorList>
            <person name="Lanie J.A."/>
            <person name="Ng W.-L."/>
            <person name="Kazmierczak K.M."/>
            <person name="Andrzejewski T.M."/>
            <person name="Davidsen T.M."/>
            <person name="Wayne K.J."/>
            <person name="Tettelin H."/>
            <person name="Glass J.I."/>
            <person name="Rusch D."/>
            <person name="Podicherti R."/>
            <person name="Tsui H.-C.T."/>
            <person name="Winkler M.E."/>
        </authorList>
    </citation>
    <scope>NUCLEOTIDE SEQUENCE</scope>
</reference>
<proteinExistence type="predicted"/>
<gene>
    <name evidence="1" type="ORF">METZ01_LOCUS176287</name>
</gene>
<organism evidence="1">
    <name type="scientific">marine metagenome</name>
    <dbReference type="NCBI Taxonomy" id="408172"/>
    <lineage>
        <taxon>unclassified sequences</taxon>
        <taxon>metagenomes</taxon>
        <taxon>ecological metagenomes</taxon>
    </lineage>
</organism>
<name>A0A382CDQ9_9ZZZZ</name>
<accession>A0A382CDQ9</accession>
<evidence type="ECO:0000313" key="1">
    <source>
        <dbReference type="EMBL" id="SVB23433.1"/>
    </source>
</evidence>
<dbReference type="AlphaFoldDB" id="A0A382CDQ9"/>
<protein>
    <submittedName>
        <fullName evidence="1">Uncharacterized protein</fullName>
    </submittedName>
</protein>
<dbReference type="EMBL" id="UINC01033719">
    <property type="protein sequence ID" value="SVB23433.1"/>
    <property type="molecule type" value="Genomic_DNA"/>
</dbReference>
<sequence>MPDQKKLGNEYDNFKNIIIKQELGTFVGNLN</sequence>